<gene>
    <name evidence="1" type="ORF">Cgig2_019228</name>
</gene>
<protein>
    <submittedName>
        <fullName evidence="1">Uncharacterized protein</fullName>
    </submittedName>
</protein>
<sequence length="262" mass="29314">MLSLSRFSAPAATLASTLEWAFSSWHCRFSSSASKASFSFLTFSQRRLYLAVESSDFWRSVWRSWICFFRVEIDGVDPTTFNTWAKACNGHLLLGDLEWPCRSKRGKDPRLSQAFHQSILGGEINRQEIHGLGLGVHRGLPNSPRGDLLALSRAVPNRRSQRLMGGQALPKPEARKRVPTKVEEVEDGVKGEFEDTHDPFEDSKERFEDAIVSLKEDGGGSRVSISLENLLLSLRQVEMAFPKEPNYVYVGEEGGKEGVAPL</sequence>
<dbReference type="Proteomes" id="UP001153076">
    <property type="component" value="Unassembled WGS sequence"/>
</dbReference>
<dbReference type="EMBL" id="JAKOGI010000618">
    <property type="protein sequence ID" value="KAJ8432299.1"/>
    <property type="molecule type" value="Genomic_DNA"/>
</dbReference>
<reference evidence="1" key="1">
    <citation type="submission" date="2022-04" db="EMBL/GenBank/DDBJ databases">
        <title>Carnegiea gigantea Genome sequencing and assembly v2.</title>
        <authorList>
            <person name="Copetti D."/>
            <person name="Sanderson M.J."/>
            <person name="Burquez A."/>
            <person name="Wojciechowski M.F."/>
        </authorList>
    </citation>
    <scope>NUCLEOTIDE SEQUENCE</scope>
    <source>
        <strain evidence="1">SGP5-SGP5p</strain>
        <tissue evidence="1">Aerial part</tissue>
    </source>
</reference>
<name>A0A9Q1Q8F7_9CARY</name>
<organism evidence="1 2">
    <name type="scientific">Carnegiea gigantea</name>
    <dbReference type="NCBI Taxonomy" id="171969"/>
    <lineage>
        <taxon>Eukaryota</taxon>
        <taxon>Viridiplantae</taxon>
        <taxon>Streptophyta</taxon>
        <taxon>Embryophyta</taxon>
        <taxon>Tracheophyta</taxon>
        <taxon>Spermatophyta</taxon>
        <taxon>Magnoliopsida</taxon>
        <taxon>eudicotyledons</taxon>
        <taxon>Gunneridae</taxon>
        <taxon>Pentapetalae</taxon>
        <taxon>Caryophyllales</taxon>
        <taxon>Cactineae</taxon>
        <taxon>Cactaceae</taxon>
        <taxon>Cactoideae</taxon>
        <taxon>Echinocereeae</taxon>
        <taxon>Carnegiea</taxon>
    </lineage>
</organism>
<accession>A0A9Q1Q8F7</accession>
<evidence type="ECO:0000313" key="1">
    <source>
        <dbReference type="EMBL" id="KAJ8432299.1"/>
    </source>
</evidence>
<keyword evidence="2" id="KW-1185">Reference proteome</keyword>
<evidence type="ECO:0000313" key="2">
    <source>
        <dbReference type="Proteomes" id="UP001153076"/>
    </source>
</evidence>
<proteinExistence type="predicted"/>
<comment type="caution">
    <text evidence="1">The sequence shown here is derived from an EMBL/GenBank/DDBJ whole genome shotgun (WGS) entry which is preliminary data.</text>
</comment>
<dbReference type="AlphaFoldDB" id="A0A9Q1Q8F7"/>